<dbReference type="RefSeq" id="WP_345422086.1">
    <property type="nucleotide sequence ID" value="NZ_BAABHO010000053.1"/>
</dbReference>
<dbReference type="SUPFAM" id="SSF48498">
    <property type="entry name" value="Tetracyclin repressor-like, C-terminal domain"/>
    <property type="match status" value="1"/>
</dbReference>
<dbReference type="InterPro" id="IPR036271">
    <property type="entry name" value="Tet_transcr_reg_TetR-rel_C_sf"/>
</dbReference>
<evidence type="ECO:0000313" key="5">
    <source>
        <dbReference type="Proteomes" id="UP001500928"/>
    </source>
</evidence>
<accession>A0ABP9CAV0</accession>
<organism evidence="4 5">
    <name type="scientific">Actinomycetospora chlora</name>
    <dbReference type="NCBI Taxonomy" id="663608"/>
    <lineage>
        <taxon>Bacteria</taxon>
        <taxon>Bacillati</taxon>
        <taxon>Actinomycetota</taxon>
        <taxon>Actinomycetes</taxon>
        <taxon>Pseudonocardiales</taxon>
        <taxon>Pseudonocardiaceae</taxon>
        <taxon>Actinomycetospora</taxon>
    </lineage>
</organism>
<dbReference type="PANTHER" id="PTHR30055:SF200">
    <property type="entry name" value="HTH-TYPE TRANSCRIPTIONAL REPRESSOR BDCR"/>
    <property type="match status" value="1"/>
</dbReference>
<comment type="caution">
    <text evidence="4">The sequence shown here is derived from an EMBL/GenBank/DDBJ whole genome shotgun (WGS) entry which is preliminary data.</text>
</comment>
<reference evidence="5" key="1">
    <citation type="journal article" date="2019" name="Int. J. Syst. Evol. Microbiol.">
        <title>The Global Catalogue of Microorganisms (GCM) 10K type strain sequencing project: providing services to taxonomists for standard genome sequencing and annotation.</title>
        <authorList>
            <consortium name="The Broad Institute Genomics Platform"/>
            <consortium name="The Broad Institute Genome Sequencing Center for Infectious Disease"/>
            <person name="Wu L."/>
            <person name="Ma J."/>
        </authorList>
    </citation>
    <scope>NUCLEOTIDE SEQUENCE [LARGE SCALE GENOMIC DNA]</scope>
    <source>
        <strain evidence="5">JCM 17979</strain>
    </source>
</reference>
<evidence type="ECO:0000313" key="4">
    <source>
        <dbReference type="EMBL" id="GAA4806156.1"/>
    </source>
</evidence>
<name>A0ABP9CAV0_9PSEU</name>
<evidence type="ECO:0000256" key="2">
    <source>
        <dbReference type="PROSITE-ProRule" id="PRU00335"/>
    </source>
</evidence>
<evidence type="ECO:0000259" key="3">
    <source>
        <dbReference type="PROSITE" id="PS50977"/>
    </source>
</evidence>
<dbReference type="InterPro" id="IPR009057">
    <property type="entry name" value="Homeodomain-like_sf"/>
</dbReference>
<dbReference type="Gene3D" id="1.10.357.10">
    <property type="entry name" value="Tetracycline Repressor, domain 2"/>
    <property type="match status" value="1"/>
</dbReference>
<evidence type="ECO:0000256" key="1">
    <source>
        <dbReference type="ARBA" id="ARBA00023125"/>
    </source>
</evidence>
<feature type="DNA-binding region" description="H-T-H motif" evidence="2">
    <location>
        <begin position="30"/>
        <end position="49"/>
    </location>
</feature>
<dbReference type="PRINTS" id="PR00455">
    <property type="entry name" value="HTHTETR"/>
</dbReference>
<dbReference type="EMBL" id="BAABHO010000053">
    <property type="protein sequence ID" value="GAA4806156.1"/>
    <property type="molecule type" value="Genomic_DNA"/>
</dbReference>
<sequence length="205" mass="22150">MARTPAPGTRERILTTASRLFYEHGVRAVGMNQVISEAGTGKNLLYSHFPTKTDLVAAYLERAREIRTAATSRAREAAGDTPREQLLALVEEVARTTAHPRFRGCAFRNYLAEFPDDADLGDADGPPTPAGVARDFLGATHDELAGLVADLGVADPERLLEELVLVVDGLYLQAAYRDRTDRDVAADTAVELARTLVDTRTGTAA</sequence>
<dbReference type="InterPro" id="IPR050109">
    <property type="entry name" value="HTH-type_TetR-like_transc_reg"/>
</dbReference>
<dbReference type="InterPro" id="IPR001647">
    <property type="entry name" value="HTH_TetR"/>
</dbReference>
<dbReference type="Proteomes" id="UP001500928">
    <property type="component" value="Unassembled WGS sequence"/>
</dbReference>
<dbReference type="Pfam" id="PF00440">
    <property type="entry name" value="TetR_N"/>
    <property type="match status" value="1"/>
</dbReference>
<proteinExistence type="predicted"/>
<gene>
    <name evidence="4" type="ORF">GCM10023200_49640</name>
</gene>
<dbReference type="PROSITE" id="PS50977">
    <property type="entry name" value="HTH_TETR_2"/>
    <property type="match status" value="1"/>
</dbReference>
<feature type="domain" description="HTH tetR-type" evidence="3">
    <location>
        <begin position="7"/>
        <end position="67"/>
    </location>
</feature>
<keyword evidence="5" id="KW-1185">Reference proteome</keyword>
<dbReference type="SUPFAM" id="SSF46689">
    <property type="entry name" value="Homeodomain-like"/>
    <property type="match status" value="1"/>
</dbReference>
<protein>
    <submittedName>
        <fullName evidence="4">TetR/AcrR family transcriptional regulator</fullName>
    </submittedName>
</protein>
<keyword evidence="1 2" id="KW-0238">DNA-binding</keyword>
<dbReference type="PANTHER" id="PTHR30055">
    <property type="entry name" value="HTH-TYPE TRANSCRIPTIONAL REGULATOR RUTR"/>
    <property type="match status" value="1"/>
</dbReference>